<dbReference type="RefSeq" id="WP_084429722.1">
    <property type="nucleotide sequence ID" value="NZ_FWXV01000004.1"/>
</dbReference>
<dbReference type="AlphaFoldDB" id="A0A1W2F2S6"/>
<dbReference type="EMBL" id="FWXV01000004">
    <property type="protein sequence ID" value="SMD16092.1"/>
    <property type="molecule type" value="Genomic_DNA"/>
</dbReference>
<dbReference type="PROSITE" id="PS51257">
    <property type="entry name" value="PROKAR_LIPOPROTEIN"/>
    <property type="match status" value="1"/>
</dbReference>
<proteinExistence type="predicted"/>
<evidence type="ECO:0008006" key="3">
    <source>
        <dbReference type="Google" id="ProtNLM"/>
    </source>
</evidence>
<evidence type="ECO:0000313" key="2">
    <source>
        <dbReference type="Proteomes" id="UP000192674"/>
    </source>
</evidence>
<reference evidence="1 2" key="1">
    <citation type="submission" date="2017-04" db="EMBL/GenBank/DDBJ databases">
        <authorList>
            <person name="Afonso C.L."/>
            <person name="Miller P.J."/>
            <person name="Scott M.A."/>
            <person name="Spackman E."/>
            <person name="Goraichik I."/>
            <person name="Dimitrov K.M."/>
            <person name="Suarez D.L."/>
            <person name="Swayne D.E."/>
        </authorList>
    </citation>
    <scope>NUCLEOTIDE SEQUENCE [LARGE SCALE GENOMIC DNA]</scope>
    <source>
        <strain evidence="1 2">DSM 43828</strain>
    </source>
</reference>
<name>A0A1W2F2S6_KIBAR</name>
<organism evidence="1 2">
    <name type="scientific">Kibdelosporangium aridum</name>
    <dbReference type="NCBI Taxonomy" id="2030"/>
    <lineage>
        <taxon>Bacteria</taxon>
        <taxon>Bacillati</taxon>
        <taxon>Actinomycetota</taxon>
        <taxon>Actinomycetes</taxon>
        <taxon>Pseudonocardiales</taxon>
        <taxon>Pseudonocardiaceae</taxon>
        <taxon>Kibdelosporangium</taxon>
    </lineage>
</organism>
<evidence type="ECO:0000313" key="1">
    <source>
        <dbReference type="EMBL" id="SMD16092.1"/>
    </source>
</evidence>
<dbReference type="Proteomes" id="UP000192674">
    <property type="component" value="Unassembled WGS sequence"/>
</dbReference>
<protein>
    <recommendedName>
        <fullName evidence="3">Lipoprotein</fullName>
    </recommendedName>
</protein>
<accession>A0A1W2F2S6</accession>
<gene>
    <name evidence="1" type="ORF">SAMN05661093_05405</name>
</gene>
<sequence length="133" mass="14653">MRTLGVVLALVFALTGCSSDPVPVQYDKQFADRLDEVRDNARTVRLKDLVPGDWDRVQIFLGPHTREWVEGRIGQPLDSGEYVFDTEGNILVFWNGDDVERLVGTVGRLLAEGEFTGDATVTGEKDGTVKISG</sequence>
<keyword evidence="2" id="KW-1185">Reference proteome</keyword>
<dbReference type="OrthoDB" id="3626493at2"/>